<comment type="caution">
    <text evidence="2">The sequence shown here is derived from an EMBL/GenBank/DDBJ whole genome shotgun (WGS) entry which is preliminary data.</text>
</comment>
<evidence type="ECO:0000313" key="2">
    <source>
        <dbReference type="EMBL" id="RNA18467.1"/>
    </source>
</evidence>
<keyword evidence="3" id="KW-1185">Reference proteome</keyword>
<proteinExistence type="predicted"/>
<dbReference type="AlphaFoldDB" id="A0A3M7R4E6"/>
<name>A0A3M7R4E6_BRAPC</name>
<dbReference type="EMBL" id="REGN01004239">
    <property type="protein sequence ID" value="RNA18467.1"/>
    <property type="molecule type" value="Genomic_DNA"/>
</dbReference>
<keyword evidence="1" id="KW-0472">Membrane</keyword>
<keyword evidence="1" id="KW-1133">Transmembrane helix</keyword>
<keyword evidence="1" id="KW-0812">Transmembrane</keyword>
<gene>
    <name evidence="2" type="ORF">BpHYR1_052153</name>
</gene>
<evidence type="ECO:0000313" key="3">
    <source>
        <dbReference type="Proteomes" id="UP000276133"/>
    </source>
</evidence>
<sequence>MNLQMLEIPSRHMHTQSNQILRLVSLEIIISELIKLCFIISLRKNFFEYIFMKRFSIKI</sequence>
<protein>
    <submittedName>
        <fullName evidence="2">Uncharacterized protein</fullName>
    </submittedName>
</protein>
<evidence type="ECO:0000256" key="1">
    <source>
        <dbReference type="SAM" id="Phobius"/>
    </source>
</evidence>
<organism evidence="2 3">
    <name type="scientific">Brachionus plicatilis</name>
    <name type="common">Marine rotifer</name>
    <name type="synonym">Brachionus muelleri</name>
    <dbReference type="NCBI Taxonomy" id="10195"/>
    <lineage>
        <taxon>Eukaryota</taxon>
        <taxon>Metazoa</taxon>
        <taxon>Spiralia</taxon>
        <taxon>Gnathifera</taxon>
        <taxon>Rotifera</taxon>
        <taxon>Eurotatoria</taxon>
        <taxon>Monogononta</taxon>
        <taxon>Pseudotrocha</taxon>
        <taxon>Ploima</taxon>
        <taxon>Brachionidae</taxon>
        <taxon>Brachionus</taxon>
    </lineage>
</organism>
<accession>A0A3M7R4E6</accession>
<dbReference type="Proteomes" id="UP000276133">
    <property type="component" value="Unassembled WGS sequence"/>
</dbReference>
<feature type="transmembrane region" description="Helical" evidence="1">
    <location>
        <begin position="20"/>
        <end position="42"/>
    </location>
</feature>
<reference evidence="2 3" key="1">
    <citation type="journal article" date="2018" name="Sci. Rep.">
        <title>Genomic signatures of local adaptation to the degree of environmental predictability in rotifers.</title>
        <authorList>
            <person name="Franch-Gras L."/>
            <person name="Hahn C."/>
            <person name="Garcia-Roger E.M."/>
            <person name="Carmona M.J."/>
            <person name="Serra M."/>
            <person name="Gomez A."/>
        </authorList>
    </citation>
    <scope>NUCLEOTIDE SEQUENCE [LARGE SCALE GENOMIC DNA]</scope>
    <source>
        <strain evidence="2">HYR1</strain>
    </source>
</reference>